<accession>I0UWY6</accession>
<dbReference type="OrthoDB" id="9800162at2"/>
<keyword evidence="8" id="KW-1185">Reference proteome</keyword>
<dbReference type="HOGENOM" id="CLU_173940_2_1_11"/>
<organism evidence="7 8">
    <name type="scientific">Saccharomonospora xinjiangensis XJ-54</name>
    <dbReference type="NCBI Taxonomy" id="882086"/>
    <lineage>
        <taxon>Bacteria</taxon>
        <taxon>Bacillati</taxon>
        <taxon>Actinomycetota</taxon>
        <taxon>Actinomycetes</taxon>
        <taxon>Pseudonocardiales</taxon>
        <taxon>Pseudonocardiaceae</taxon>
        <taxon>Saccharomonospora</taxon>
    </lineage>
</organism>
<evidence type="ECO:0000313" key="8">
    <source>
        <dbReference type="Proteomes" id="UP000004691"/>
    </source>
</evidence>
<dbReference type="RefSeq" id="WP_006236488.1">
    <property type="nucleotide sequence ID" value="NZ_JH636049.1"/>
</dbReference>
<dbReference type="GO" id="GO:0051537">
    <property type="term" value="F:2 iron, 2 sulfur cluster binding"/>
    <property type="evidence" value="ECO:0007669"/>
    <property type="project" value="UniProtKB-KW"/>
</dbReference>
<reference evidence="7 8" key="1">
    <citation type="submission" date="2012-01" db="EMBL/GenBank/DDBJ databases">
        <title>Improved High-Quality Draft sequence of Saccharomonospora xinjiangensis XJ-54.</title>
        <authorList>
            <consortium name="US DOE Joint Genome Institute"/>
            <person name="Lucas S."/>
            <person name="Han J."/>
            <person name="Lapidus A."/>
            <person name="Cheng J.-F."/>
            <person name="Goodwin L."/>
            <person name="Pitluck S."/>
            <person name="Peters L."/>
            <person name="Mikhailova N."/>
            <person name="Teshima H."/>
            <person name="Detter J.C."/>
            <person name="Han C."/>
            <person name="Tapia R."/>
            <person name="Land M."/>
            <person name="Hauser L."/>
            <person name="Kyrpides N."/>
            <person name="Ivanova N."/>
            <person name="Pagani I."/>
            <person name="Brambilla E.-M."/>
            <person name="Klenk H.-P."/>
            <person name="Woyke T."/>
        </authorList>
    </citation>
    <scope>NUCLEOTIDE SEQUENCE [LARGE SCALE GENOMIC DNA]</scope>
    <source>
        <strain evidence="7 8">XJ-54</strain>
    </source>
</reference>
<evidence type="ECO:0000259" key="6">
    <source>
        <dbReference type="SMART" id="SM00704"/>
    </source>
</evidence>
<protein>
    <recommendedName>
        <fullName evidence="6">Iron-binding zinc finger CDGSH type domain-containing protein</fullName>
    </recommendedName>
</protein>
<dbReference type="Proteomes" id="UP000004691">
    <property type="component" value="Unassembled WGS sequence"/>
</dbReference>
<dbReference type="AlphaFoldDB" id="I0UWY6"/>
<dbReference type="Gene3D" id="3.40.5.90">
    <property type="entry name" value="CDGSH iron-sulfur domain, mitoNEET-type"/>
    <property type="match status" value="1"/>
</dbReference>
<keyword evidence="1" id="KW-0001">2Fe-2S</keyword>
<dbReference type="EMBL" id="JH636049">
    <property type="protein sequence ID" value="EID52389.1"/>
    <property type="molecule type" value="Genomic_DNA"/>
</dbReference>
<proteinExistence type="predicted"/>
<evidence type="ECO:0000256" key="1">
    <source>
        <dbReference type="ARBA" id="ARBA00022714"/>
    </source>
</evidence>
<dbReference type="GO" id="GO:0046872">
    <property type="term" value="F:metal ion binding"/>
    <property type="evidence" value="ECO:0007669"/>
    <property type="project" value="UniProtKB-KW"/>
</dbReference>
<feature type="region of interest" description="Disordered" evidence="5">
    <location>
        <begin position="59"/>
        <end position="82"/>
    </location>
</feature>
<keyword evidence="2" id="KW-0479">Metal-binding</keyword>
<evidence type="ECO:0000256" key="2">
    <source>
        <dbReference type="ARBA" id="ARBA00022723"/>
    </source>
</evidence>
<dbReference type="GO" id="GO:0005737">
    <property type="term" value="C:cytoplasm"/>
    <property type="evidence" value="ECO:0007669"/>
    <property type="project" value="UniProtKB-ARBA"/>
</dbReference>
<evidence type="ECO:0000256" key="3">
    <source>
        <dbReference type="ARBA" id="ARBA00023004"/>
    </source>
</evidence>
<feature type="compositionally biased region" description="Basic and acidic residues" evidence="5">
    <location>
        <begin position="71"/>
        <end position="82"/>
    </location>
</feature>
<name>I0UWY6_9PSEU</name>
<dbReference type="eggNOG" id="COG3369">
    <property type="taxonomic scope" value="Bacteria"/>
</dbReference>
<dbReference type="InterPro" id="IPR042216">
    <property type="entry name" value="MitoNEET_CISD"/>
</dbReference>
<feature type="domain" description="Iron-binding zinc finger CDGSH type" evidence="6">
    <location>
        <begin position="22"/>
        <end position="67"/>
    </location>
</feature>
<evidence type="ECO:0000313" key="7">
    <source>
        <dbReference type="EMBL" id="EID52389.1"/>
    </source>
</evidence>
<dbReference type="InterPro" id="IPR018967">
    <property type="entry name" value="FeS-contain_CDGSH-typ"/>
</dbReference>
<dbReference type="SMART" id="SM00704">
    <property type="entry name" value="ZnF_CDGSH"/>
    <property type="match status" value="1"/>
</dbReference>
<evidence type="ECO:0000256" key="5">
    <source>
        <dbReference type="SAM" id="MobiDB-lite"/>
    </source>
</evidence>
<sequence length="82" mass="8803">MSEQPEAAVVIKVVDNGPYQVKGPVRVVDHDNNAFDLGPGRTQLLCRCGRSARKPFCDGSHTRTGFAATDRATKPDSDDSAT</sequence>
<dbReference type="STRING" id="882086.SacxiDRAFT_0106"/>
<keyword evidence="4" id="KW-0411">Iron-sulfur</keyword>
<dbReference type="Pfam" id="PF09360">
    <property type="entry name" value="zf-CDGSH"/>
    <property type="match status" value="1"/>
</dbReference>
<gene>
    <name evidence="7" type="ORF">SacxiDRAFT_0106</name>
</gene>
<keyword evidence="3" id="KW-0408">Iron</keyword>
<evidence type="ECO:0000256" key="4">
    <source>
        <dbReference type="ARBA" id="ARBA00023014"/>
    </source>
</evidence>